<evidence type="ECO:0000256" key="1">
    <source>
        <dbReference type="SAM" id="MobiDB-lite"/>
    </source>
</evidence>
<sequence length="376" mass="40809">MGAHQGSPSLSASTIPDAPSLPFGSHVLGLLLCFAILYVALRILFTLVHSLFLRSNPAMPGAPTVPRLSGGWRSWYLAGACGAKASPLSSTAGHPVPYSSSPTDVERQPNQVHLPCSHWAETGGRQYMEDRLSFRGRLGGREDASLYACFDGHGGALASEFCAQELPGYLVESEKNWEMATKSALKDAFAQTDAAFAQALAGTDRLDGTTALVSVVVGDKLFVANAGDSRAILVQRGARVVPLSRDHKPSLPDELERITGLGGKVIFWGRWRVEGVLAVSRAIGDAHLKPYVTPEPEVTEWEITEKDHFLVVASDGLWDVLSNEMAAQIVTNHGQNLEQAAKRLCREASMNGSMDNISAIVVDLREVRRRRRDRER</sequence>
<dbReference type="SMART" id="SM00331">
    <property type="entry name" value="PP2C_SIG"/>
    <property type="match status" value="1"/>
</dbReference>
<evidence type="ECO:0000313" key="5">
    <source>
        <dbReference type="Proteomes" id="UP000019335"/>
    </source>
</evidence>
<dbReference type="GO" id="GO:0004722">
    <property type="term" value="F:protein serine/threonine phosphatase activity"/>
    <property type="evidence" value="ECO:0007669"/>
    <property type="project" value="InterPro"/>
</dbReference>
<proteinExistence type="predicted"/>
<dbReference type="EMBL" id="AZIL01000273">
    <property type="protein sequence ID" value="EWM28831.1"/>
    <property type="molecule type" value="Genomic_DNA"/>
</dbReference>
<dbReference type="InterPro" id="IPR001932">
    <property type="entry name" value="PPM-type_phosphatase-like_dom"/>
</dbReference>
<feature type="region of interest" description="Disordered" evidence="1">
    <location>
        <begin position="87"/>
        <end position="107"/>
    </location>
</feature>
<name>W7TRJ9_9STRA</name>
<comment type="caution">
    <text evidence="4">The sequence shown here is derived from an EMBL/GenBank/DDBJ whole genome shotgun (WGS) entry which is preliminary data.</text>
</comment>
<dbReference type="OrthoDB" id="10264738at2759"/>
<evidence type="ECO:0000256" key="2">
    <source>
        <dbReference type="SAM" id="Phobius"/>
    </source>
</evidence>
<feature type="transmembrane region" description="Helical" evidence="2">
    <location>
        <begin position="23"/>
        <end position="45"/>
    </location>
</feature>
<dbReference type="InterPro" id="IPR036457">
    <property type="entry name" value="PPM-type-like_dom_sf"/>
</dbReference>
<dbReference type="InterPro" id="IPR015655">
    <property type="entry name" value="PP2C"/>
</dbReference>
<dbReference type="CDD" id="cd00143">
    <property type="entry name" value="PP2Cc"/>
    <property type="match status" value="1"/>
</dbReference>
<evidence type="ECO:0000259" key="3">
    <source>
        <dbReference type="PROSITE" id="PS51746"/>
    </source>
</evidence>
<reference evidence="4 5" key="1">
    <citation type="journal article" date="2014" name="Mol. Plant">
        <title>Chromosome Scale Genome Assembly and Transcriptome Profiling of Nannochloropsis gaditana in Nitrogen Depletion.</title>
        <authorList>
            <person name="Corteggiani Carpinelli E."/>
            <person name="Telatin A."/>
            <person name="Vitulo N."/>
            <person name="Forcato C."/>
            <person name="D'Angelo M."/>
            <person name="Schiavon R."/>
            <person name="Vezzi A."/>
            <person name="Giacometti G.M."/>
            <person name="Morosinotto T."/>
            <person name="Valle G."/>
        </authorList>
    </citation>
    <scope>NUCLEOTIDE SEQUENCE [LARGE SCALE GENOMIC DNA]</scope>
    <source>
        <strain evidence="4 5">B-31</strain>
    </source>
</reference>
<evidence type="ECO:0000313" key="4">
    <source>
        <dbReference type="EMBL" id="EWM28832.1"/>
    </source>
</evidence>
<keyword evidence="5" id="KW-1185">Reference proteome</keyword>
<dbReference type="Pfam" id="PF00481">
    <property type="entry name" value="PP2C"/>
    <property type="match status" value="1"/>
</dbReference>
<dbReference type="AlphaFoldDB" id="W7TRJ9"/>
<dbReference type="Gene3D" id="3.60.40.10">
    <property type="entry name" value="PPM-type phosphatase domain"/>
    <property type="match status" value="1"/>
</dbReference>
<protein>
    <submittedName>
        <fullName evidence="4">Protein phosphatase 2c</fullName>
    </submittedName>
</protein>
<dbReference type="SMART" id="SM00332">
    <property type="entry name" value="PP2Cc"/>
    <property type="match status" value="1"/>
</dbReference>
<organism evidence="4 5">
    <name type="scientific">Nannochloropsis gaditana</name>
    <dbReference type="NCBI Taxonomy" id="72520"/>
    <lineage>
        <taxon>Eukaryota</taxon>
        <taxon>Sar</taxon>
        <taxon>Stramenopiles</taxon>
        <taxon>Ochrophyta</taxon>
        <taxon>Eustigmatophyceae</taxon>
        <taxon>Eustigmatales</taxon>
        <taxon>Monodopsidaceae</taxon>
        <taxon>Nannochloropsis</taxon>
    </lineage>
</organism>
<dbReference type="PANTHER" id="PTHR47992">
    <property type="entry name" value="PROTEIN PHOSPHATASE"/>
    <property type="match status" value="1"/>
</dbReference>
<feature type="domain" description="PPM-type phosphatase" evidence="3">
    <location>
        <begin position="111"/>
        <end position="364"/>
    </location>
</feature>
<keyword evidence="2" id="KW-1133">Transmembrane helix</keyword>
<dbReference type="EMBL" id="AZIL01000273">
    <property type="protein sequence ID" value="EWM28832.1"/>
    <property type="molecule type" value="Genomic_DNA"/>
</dbReference>
<keyword evidence="2" id="KW-0472">Membrane</keyword>
<keyword evidence="2" id="KW-0812">Transmembrane</keyword>
<accession>W7TRJ9</accession>
<dbReference type="PROSITE" id="PS51746">
    <property type="entry name" value="PPM_2"/>
    <property type="match status" value="1"/>
</dbReference>
<gene>
    <name evidence="4" type="ORF">Naga_100199g8</name>
</gene>
<dbReference type="Proteomes" id="UP000019335">
    <property type="component" value="Chromosome 4"/>
</dbReference>
<dbReference type="SUPFAM" id="SSF81606">
    <property type="entry name" value="PP2C-like"/>
    <property type="match status" value="1"/>
</dbReference>